<sequence>MSNDVSGYITPALTREVKDILEHYISQREIGIYKIRKDELYNFPLDMLPVDDAFMFSIGDRPGYPNATYLIDYYEYDPISSNTGFPFGGKDRLTILLDTFVDMIKITNAKKMVVALTDCNQIETIKKIKLSDLYDVIYSDFEEHQGPTDTLYEITV</sequence>
<evidence type="ECO:0000313" key="2">
    <source>
        <dbReference type="EMBL" id="AWH89382.1"/>
    </source>
</evidence>
<dbReference type="Proteomes" id="UP000244908">
    <property type="component" value="Chromosome"/>
</dbReference>
<evidence type="ECO:0000313" key="1">
    <source>
        <dbReference type="EMBL" id="AWH87790.1"/>
    </source>
</evidence>
<dbReference type="EMBL" id="CP029185">
    <property type="protein sequence ID" value="AWH87790.1"/>
    <property type="molecule type" value="Genomic_DNA"/>
</dbReference>
<reference evidence="2 3" key="1">
    <citation type="submission" date="2018-04" db="EMBL/GenBank/DDBJ databases">
        <title>Genome sequencing of Limnobaculum sp. HYN0051.</title>
        <authorList>
            <person name="Yi H."/>
            <person name="Baek C."/>
        </authorList>
    </citation>
    <scope>NUCLEOTIDE SEQUENCE [LARGE SCALE GENOMIC DNA]</scope>
    <source>
        <strain evidence="2 3">HYN0051</strain>
    </source>
</reference>
<dbReference type="KEGG" id="lpv:HYN51_03965"/>
<dbReference type="KEGG" id="lpv:HYN51_12980"/>
<protein>
    <submittedName>
        <fullName evidence="2">Uncharacterized protein</fullName>
    </submittedName>
</protein>
<dbReference type="RefSeq" id="WP_108899878.1">
    <property type="nucleotide sequence ID" value="NZ_CP029185.2"/>
</dbReference>
<dbReference type="EMBL" id="CP029185">
    <property type="protein sequence ID" value="AWH89382.1"/>
    <property type="molecule type" value="Genomic_DNA"/>
</dbReference>
<gene>
    <name evidence="1" type="ORF">HYN51_03965</name>
    <name evidence="2" type="ORF">HYN51_12980</name>
</gene>
<proteinExistence type="predicted"/>
<evidence type="ECO:0000313" key="3">
    <source>
        <dbReference type="Proteomes" id="UP000244908"/>
    </source>
</evidence>
<dbReference type="AlphaFoldDB" id="A0A2Y9U0P6"/>
<keyword evidence="3" id="KW-1185">Reference proteome</keyword>
<accession>A0A2Y9U0P6</accession>
<name>A0A2Y9U0P6_9GAMM</name>
<dbReference type="OrthoDB" id="7066745at2"/>
<organism evidence="2 3">
    <name type="scientific">Limnobaculum parvum</name>
    <dbReference type="NCBI Taxonomy" id="2172103"/>
    <lineage>
        <taxon>Bacteria</taxon>
        <taxon>Pseudomonadati</taxon>
        <taxon>Pseudomonadota</taxon>
        <taxon>Gammaproteobacteria</taxon>
        <taxon>Enterobacterales</taxon>
        <taxon>Budviciaceae</taxon>
        <taxon>Limnobaculum</taxon>
    </lineage>
</organism>